<organism evidence="1 2">
    <name type="scientific">Podospora appendiculata</name>
    <dbReference type="NCBI Taxonomy" id="314037"/>
    <lineage>
        <taxon>Eukaryota</taxon>
        <taxon>Fungi</taxon>
        <taxon>Dikarya</taxon>
        <taxon>Ascomycota</taxon>
        <taxon>Pezizomycotina</taxon>
        <taxon>Sordariomycetes</taxon>
        <taxon>Sordariomycetidae</taxon>
        <taxon>Sordariales</taxon>
        <taxon>Podosporaceae</taxon>
        <taxon>Podospora</taxon>
    </lineage>
</organism>
<keyword evidence="2" id="KW-1185">Reference proteome</keyword>
<evidence type="ECO:0000313" key="1">
    <source>
        <dbReference type="EMBL" id="KAK3680815.1"/>
    </source>
</evidence>
<comment type="caution">
    <text evidence="1">The sequence shown here is derived from an EMBL/GenBank/DDBJ whole genome shotgun (WGS) entry which is preliminary data.</text>
</comment>
<name>A0AAE0WYA7_9PEZI</name>
<reference evidence="1" key="2">
    <citation type="submission" date="2023-06" db="EMBL/GenBank/DDBJ databases">
        <authorList>
            <consortium name="Lawrence Berkeley National Laboratory"/>
            <person name="Haridas S."/>
            <person name="Hensen N."/>
            <person name="Bonometti L."/>
            <person name="Westerberg I."/>
            <person name="Brannstrom I.O."/>
            <person name="Guillou S."/>
            <person name="Cros-Aarteil S."/>
            <person name="Calhoun S."/>
            <person name="Kuo A."/>
            <person name="Mondo S."/>
            <person name="Pangilinan J."/>
            <person name="Riley R."/>
            <person name="Labutti K."/>
            <person name="Andreopoulos B."/>
            <person name="Lipzen A."/>
            <person name="Chen C."/>
            <person name="Yanf M."/>
            <person name="Daum C."/>
            <person name="Ng V."/>
            <person name="Clum A."/>
            <person name="Steindorff A."/>
            <person name="Ohm R."/>
            <person name="Martin F."/>
            <person name="Silar P."/>
            <person name="Natvig D."/>
            <person name="Lalanne C."/>
            <person name="Gautier V."/>
            <person name="Ament-Velasquez S.L."/>
            <person name="Kruys A."/>
            <person name="Hutchinson M.I."/>
            <person name="Powell A.J."/>
            <person name="Barry K."/>
            <person name="Miller A.N."/>
            <person name="Grigoriev I.V."/>
            <person name="Debuchy R."/>
            <person name="Gladieux P."/>
            <person name="Thoren M.H."/>
            <person name="Johannesson H."/>
        </authorList>
    </citation>
    <scope>NUCLEOTIDE SEQUENCE</scope>
    <source>
        <strain evidence="1">CBS 314.62</strain>
    </source>
</reference>
<sequence>MAFFQTLLQGSALMWWNNEITIPQRTEIRKQGLTNLMSLLEERFYPDAAQAARKLNRGTLTLENCFDNQSALTEYIQRKMRHARAAGTLNVDLSTWHGTMVNIWASLDHLKICASKRDPIRREKELVMHIEPLSVAEYTIKTAPTEDVEKVEARIAPCYTHTRTKAKTNPDSESIEICMDGGAGRSFVDKAFLQLTEHSIEKREISFRGVVPVKGFTNQWATFSFYLPGRDKEGKPTLMKFTKAAWVVDDLPPKVLLGVDFTHPYEAVTSAQDDTITFGKLDGFQIDFDVVPASQEAFLAVEYKPLPQGRPFSLESENDAVMHAVVDAKTPKVVLVRNQTNGILKIDKRARIGHIRENTDRGAFATTMGNGLKALKFGKAFGALAAIMRMAAAFSATSNTPTSDTSLALPQATEILPVLPAVNSQFEMSNMVVAITDGSYRPNVNPEISLGNWDVLSTEIAAAVAEIYAESRELNIPT</sequence>
<dbReference type="EMBL" id="JAULSO010000009">
    <property type="protein sequence ID" value="KAK3680815.1"/>
    <property type="molecule type" value="Genomic_DNA"/>
</dbReference>
<dbReference type="Proteomes" id="UP001270362">
    <property type="component" value="Unassembled WGS sequence"/>
</dbReference>
<dbReference type="AlphaFoldDB" id="A0AAE0WYA7"/>
<evidence type="ECO:0000313" key="2">
    <source>
        <dbReference type="Proteomes" id="UP001270362"/>
    </source>
</evidence>
<accession>A0AAE0WYA7</accession>
<proteinExistence type="predicted"/>
<gene>
    <name evidence="1" type="ORF">B0T22DRAFT_524103</name>
</gene>
<reference evidence="1" key="1">
    <citation type="journal article" date="2023" name="Mol. Phylogenet. Evol.">
        <title>Genome-scale phylogeny and comparative genomics of the fungal order Sordariales.</title>
        <authorList>
            <person name="Hensen N."/>
            <person name="Bonometti L."/>
            <person name="Westerberg I."/>
            <person name="Brannstrom I.O."/>
            <person name="Guillou S."/>
            <person name="Cros-Aarteil S."/>
            <person name="Calhoun S."/>
            <person name="Haridas S."/>
            <person name="Kuo A."/>
            <person name="Mondo S."/>
            <person name="Pangilinan J."/>
            <person name="Riley R."/>
            <person name="LaButti K."/>
            <person name="Andreopoulos B."/>
            <person name="Lipzen A."/>
            <person name="Chen C."/>
            <person name="Yan M."/>
            <person name="Daum C."/>
            <person name="Ng V."/>
            <person name="Clum A."/>
            <person name="Steindorff A."/>
            <person name="Ohm R.A."/>
            <person name="Martin F."/>
            <person name="Silar P."/>
            <person name="Natvig D.O."/>
            <person name="Lalanne C."/>
            <person name="Gautier V."/>
            <person name="Ament-Velasquez S.L."/>
            <person name="Kruys A."/>
            <person name="Hutchinson M.I."/>
            <person name="Powell A.J."/>
            <person name="Barry K."/>
            <person name="Miller A.N."/>
            <person name="Grigoriev I.V."/>
            <person name="Debuchy R."/>
            <person name="Gladieux P."/>
            <person name="Hiltunen Thoren M."/>
            <person name="Johannesson H."/>
        </authorList>
    </citation>
    <scope>NUCLEOTIDE SEQUENCE</scope>
    <source>
        <strain evidence="1">CBS 314.62</strain>
    </source>
</reference>
<protein>
    <submittedName>
        <fullName evidence="1">Uncharacterized protein</fullName>
    </submittedName>
</protein>